<evidence type="ECO:0000313" key="6">
    <source>
        <dbReference type="EMBL" id="EFD87941.1"/>
    </source>
</evidence>
<dbReference type="SMART" id="SM00872">
    <property type="entry name" value="Alpha-mann_mid"/>
    <property type="match status" value="1"/>
</dbReference>
<dbReference type="PANTHER" id="PTHR46017:SF2">
    <property type="entry name" value="MANNOSYLGLYCERATE HYDROLASE"/>
    <property type="match status" value="1"/>
</dbReference>
<gene>
    <name evidence="6" type="ORF">AWRIB429_1516</name>
</gene>
<dbReference type="InterPro" id="IPR011330">
    <property type="entry name" value="Glyco_hydro/deAcase_b/a-brl"/>
</dbReference>
<dbReference type="InterPro" id="IPR000602">
    <property type="entry name" value="Glyco_hydro_38_N"/>
</dbReference>
<evidence type="ECO:0000259" key="5">
    <source>
        <dbReference type="SMART" id="SM00872"/>
    </source>
</evidence>
<feature type="domain" description="Glycoside hydrolase family 38 central" evidence="5">
    <location>
        <begin position="279"/>
        <end position="357"/>
    </location>
</feature>
<dbReference type="RefSeq" id="WP_002819288.1">
    <property type="nucleotide sequence ID" value="NZ_ACSE01000028.1"/>
</dbReference>
<dbReference type="SUPFAM" id="SSF88713">
    <property type="entry name" value="Glycoside hydrolase/deacetylase"/>
    <property type="match status" value="1"/>
</dbReference>
<dbReference type="Gene3D" id="3.20.110.10">
    <property type="entry name" value="Glycoside hydrolase 38, N terminal domain"/>
    <property type="match status" value="1"/>
</dbReference>
<organism evidence="6 7">
    <name type="scientific">Oenococcus oeni AWRIB429</name>
    <dbReference type="NCBI Taxonomy" id="655225"/>
    <lineage>
        <taxon>Bacteria</taxon>
        <taxon>Bacillati</taxon>
        <taxon>Bacillota</taxon>
        <taxon>Bacilli</taxon>
        <taxon>Lactobacillales</taxon>
        <taxon>Lactobacillaceae</taxon>
        <taxon>Oenococcus</taxon>
    </lineage>
</organism>
<dbReference type="Gene3D" id="1.20.1270.50">
    <property type="entry name" value="Glycoside hydrolase family 38, central domain"/>
    <property type="match status" value="1"/>
</dbReference>
<dbReference type="PANTHER" id="PTHR46017">
    <property type="entry name" value="ALPHA-MANNOSIDASE 2C1"/>
    <property type="match status" value="1"/>
</dbReference>
<name>D3LAY6_OENOE</name>
<dbReference type="GO" id="GO:0009313">
    <property type="term" value="P:oligosaccharide catabolic process"/>
    <property type="evidence" value="ECO:0007669"/>
    <property type="project" value="TreeGrafter"/>
</dbReference>
<dbReference type="GeneID" id="75066403"/>
<dbReference type="InterPro" id="IPR028995">
    <property type="entry name" value="Glyco_hydro_57/38_cen_sf"/>
</dbReference>
<evidence type="ECO:0000256" key="2">
    <source>
        <dbReference type="ARBA" id="ARBA00022723"/>
    </source>
</evidence>
<keyword evidence="4" id="KW-0326">Glycosidase</keyword>
<dbReference type="GO" id="GO:0030246">
    <property type="term" value="F:carbohydrate binding"/>
    <property type="evidence" value="ECO:0007669"/>
    <property type="project" value="InterPro"/>
</dbReference>
<keyword evidence="2" id="KW-0479">Metal-binding</keyword>
<dbReference type="InterPro" id="IPR027291">
    <property type="entry name" value="Glyco_hydro_38_N_sf"/>
</dbReference>
<dbReference type="Gene3D" id="2.70.98.30">
    <property type="entry name" value="Golgi alpha-mannosidase II, domain 4"/>
    <property type="match status" value="1"/>
</dbReference>
<accession>D3LAY6</accession>
<comment type="similarity">
    <text evidence="1">Belongs to the glycosyl hydrolase 38 family.</text>
</comment>
<evidence type="ECO:0000256" key="4">
    <source>
        <dbReference type="ARBA" id="ARBA00023295"/>
    </source>
</evidence>
<dbReference type="CDD" id="cd10815">
    <property type="entry name" value="GH38N_AMII_EcMngB_like"/>
    <property type="match status" value="1"/>
</dbReference>
<dbReference type="AlphaFoldDB" id="D3LAY6"/>
<dbReference type="EMBL" id="ACSE01000028">
    <property type="protein sequence ID" value="EFD87941.1"/>
    <property type="molecule type" value="Genomic_DNA"/>
</dbReference>
<dbReference type="SUPFAM" id="SSF74650">
    <property type="entry name" value="Galactose mutarotase-like"/>
    <property type="match status" value="1"/>
</dbReference>
<dbReference type="OrthoDB" id="9764050at2"/>
<dbReference type="GO" id="GO:0046872">
    <property type="term" value="F:metal ion binding"/>
    <property type="evidence" value="ECO:0007669"/>
    <property type="project" value="UniProtKB-KW"/>
</dbReference>
<keyword evidence="3" id="KW-0378">Hydrolase</keyword>
<comment type="caution">
    <text evidence="6">The sequence shown here is derived from an EMBL/GenBank/DDBJ whole genome shotgun (WGS) entry which is preliminary data.</text>
</comment>
<dbReference type="SUPFAM" id="SSF88688">
    <property type="entry name" value="Families 57/38 glycoside transferase middle domain"/>
    <property type="match status" value="1"/>
</dbReference>
<sequence>MPLKKVNVYLVNHTHWDREWYFSHRDSLILSDLLFTNMIKELEKHPEASFTLDGQISILDDYVAVHPETKARIKHLVSKNQLQIGPWYTQPDALHVQGDSLLRNGMIGILLSRKYGKTMSVGYLPDTFGFNSQLPFILDELGLKSFVFWRGIDIKKTGSCYFICHSLGNSRKVIAVNMPQGYSIGMLLDASNQYVNQRLDPAVTFIEDQSNRFEPNILIPTGNDQMSIITNFSDQVAKINEIGKYHYQISNYEDFIEKISHETSLSDYMREFLDPVLARVHRTCGSSRMDIKLAATALEDKLVHQVEPLMVIGRKFAINLGDCILTDAWKKLLDSQAHDSLAGSVVDSVAEDILHRLKEGNELADGILNTIKRLISLRLKLSSNQVVVFNPLPRNTVDYCSVRIVSPTESVAFDGVDDSALVANKRIHGRDHLLQQTRSGDQQTNEPGYFISDYLVKMALPAMGYKILNFRADSELKLETTPIKQLQTEHFTVVFDSGHVDLKLNDGTVIHDFICLKDSGNAGDTYDYSPPEQDRAVTMLFRSASVFKRGHYEEMKLAGQFKLPRTLSDRRNGESNTEYRFTMTISYIADLLQIHVSVDNQIFDHKLVLAINTGSVNDKNIASVPFGYLTRSQQSVKDWQKHFVEKTVSIWPLDNNVTVENKKYSITIFSKMIKEYQQHGKYLLFTLLASTDQLGKADLINRPGRASGDTTKVGHPYIPTPGAELLGKHNYDVQIYFAKTFNKLVVAKIQEKINFQAMSYQIQNKNLFLNRLDNKLQDDLVPIAGLPTQFNLMDLPNGLCVSACYPSYFGNNATILRLFNPGKLAVAFKLPSGAQAVNALEDSREYHGIIAAYDLLSIKIQF</sequence>
<proteinExistence type="inferred from homology"/>
<protein>
    <recommendedName>
        <fullName evidence="5">Glycoside hydrolase family 38 central domain-containing protein</fullName>
    </recommendedName>
</protein>
<dbReference type="GO" id="GO:0004559">
    <property type="term" value="F:alpha-mannosidase activity"/>
    <property type="evidence" value="ECO:0007669"/>
    <property type="project" value="InterPro"/>
</dbReference>
<dbReference type="Pfam" id="PF01074">
    <property type="entry name" value="Glyco_hydro_38N"/>
    <property type="match status" value="1"/>
</dbReference>
<dbReference type="Pfam" id="PF09261">
    <property type="entry name" value="Alpha-mann_mid"/>
    <property type="match status" value="1"/>
</dbReference>
<evidence type="ECO:0000256" key="1">
    <source>
        <dbReference type="ARBA" id="ARBA00009792"/>
    </source>
</evidence>
<evidence type="ECO:0000256" key="3">
    <source>
        <dbReference type="ARBA" id="ARBA00022801"/>
    </source>
</evidence>
<evidence type="ECO:0000313" key="7">
    <source>
        <dbReference type="Proteomes" id="UP000003075"/>
    </source>
</evidence>
<dbReference type="GO" id="GO:0006013">
    <property type="term" value="P:mannose metabolic process"/>
    <property type="evidence" value="ECO:0007669"/>
    <property type="project" value="InterPro"/>
</dbReference>
<dbReference type="InterPro" id="IPR015341">
    <property type="entry name" value="Glyco_hydro_38_cen"/>
</dbReference>
<reference evidence="6 7" key="1">
    <citation type="journal article" date="2010" name="Appl. Microbiol. Biotechnol.">
        <title>Genotypic diversity in Oenococcus oeni by high-density microarray comparative genome hybridization and whole genome sequencing.</title>
        <authorList>
            <person name="Borneman A.R."/>
            <person name="Bartowsky E.J."/>
            <person name="McCarthy J."/>
            <person name="Chambers P.J."/>
        </authorList>
    </citation>
    <scope>NUCLEOTIDE SEQUENCE [LARGE SCALE GENOMIC DNA]</scope>
    <source>
        <strain evidence="6 7">AWRIB429</strain>
    </source>
</reference>
<dbReference type="Proteomes" id="UP000003075">
    <property type="component" value="Unassembled WGS sequence"/>
</dbReference>
<dbReference type="InterPro" id="IPR011013">
    <property type="entry name" value="Gal_mutarotase_sf_dom"/>
</dbReference>
<dbReference type="InterPro" id="IPR037094">
    <property type="entry name" value="Glyco_hydro_38_cen_sf"/>
</dbReference>